<comment type="pathway">
    <text evidence="2 8">Protein modification; protein glycosylation.</text>
</comment>
<evidence type="ECO:0000256" key="1">
    <source>
        <dbReference type="ARBA" id="ARBA00004479"/>
    </source>
</evidence>
<gene>
    <name evidence="11" type="ORF">KP509_04G071900</name>
</gene>
<dbReference type="PROSITE" id="PS51257">
    <property type="entry name" value="PROKAR_LIPOPROTEIN"/>
    <property type="match status" value="1"/>
</dbReference>
<feature type="chain" id="PRO_5036514647" description="Dolichyl-diphosphooligosaccharide--protein glycosyltransferase 48 kDa subunit" evidence="8">
    <location>
        <begin position="28"/>
        <end position="443"/>
    </location>
</feature>
<feature type="transmembrane region" description="Helical" evidence="8">
    <location>
        <begin position="419"/>
        <end position="441"/>
    </location>
</feature>
<keyword evidence="5 8" id="KW-0256">Endoplasmic reticulum</keyword>
<reference evidence="11" key="1">
    <citation type="submission" date="2021-08" db="EMBL/GenBank/DDBJ databases">
        <title>WGS assembly of Ceratopteris richardii.</title>
        <authorList>
            <person name="Marchant D.B."/>
            <person name="Chen G."/>
            <person name="Jenkins J."/>
            <person name="Shu S."/>
            <person name="Leebens-Mack J."/>
            <person name="Grimwood J."/>
            <person name="Schmutz J."/>
            <person name="Soltis P."/>
            <person name="Soltis D."/>
            <person name="Chen Z.-H."/>
        </authorList>
    </citation>
    <scope>NUCLEOTIDE SEQUENCE</scope>
    <source>
        <strain evidence="11">Whitten #5841</strain>
        <tissue evidence="11">Leaf</tissue>
    </source>
</reference>
<keyword evidence="4 8" id="KW-0812">Transmembrane</keyword>
<evidence type="ECO:0000313" key="12">
    <source>
        <dbReference type="Proteomes" id="UP000825935"/>
    </source>
</evidence>
<evidence type="ECO:0000259" key="9">
    <source>
        <dbReference type="Pfam" id="PF03345"/>
    </source>
</evidence>
<comment type="caution">
    <text evidence="11">The sequence shown here is derived from an EMBL/GenBank/DDBJ whole genome shotgun (WGS) entry which is preliminary data.</text>
</comment>
<dbReference type="Proteomes" id="UP000825935">
    <property type="component" value="Chromosome 4"/>
</dbReference>
<feature type="signal peptide" evidence="8">
    <location>
        <begin position="1"/>
        <end position="27"/>
    </location>
</feature>
<keyword evidence="7 8" id="KW-0472">Membrane</keyword>
<evidence type="ECO:0000256" key="2">
    <source>
        <dbReference type="ARBA" id="ARBA00004922"/>
    </source>
</evidence>
<evidence type="ECO:0000256" key="8">
    <source>
        <dbReference type="RuleBase" id="RU361142"/>
    </source>
</evidence>
<dbReference type="InterPro" id="IPR055459">
    <property type="entry name" value="OST48_MD"/>
</dbReference>
<dbReference type="PANTHER" id="PTHR10830:SF0">
    <property type="entry name" value="DOLICHYL-DIPHOSPHOOLIGOSACCHARIDE--PROTEIN GLYCOSYLTRANSFERASE 48 KDA SUBUNIT"/>
    <property type="match status" value="1"/>
</dbReference>
<accession>A0A8T2UU41</accession>
<sequence>MKAMEANLLQLLLFSFVLLQWPSSASCLPLEPLRPPHPRILVLLEDHALISSHSYFFGSLFDRGYILDFKLASDPSLALKKFGEYSYDGIIIFSPSVDKFGGSINAASILDFVDSGRDLILAGDVGMSDTIRDIASECGVDFEEEPDAIVLDHFKPVSIENDIDHSFVAAYPSITSSVILGEPHIKAPILFAGVAHSVAPANNMVIKVLTGSPTAYSANPRVQLKESPALTGSSVGLVSAVQARNNARVIISGSLALFSNRFFTSAVKNAGVSSSHMFGNQQFVIELSKWVFHERGHLKAVNIHHHKVGDTKEPTMYRISDYLEYSMEIYEWTLNGWSPYLANDVQVQFYMMSPYVLKTMEHNGQGHYSTSFQVPDVYGVFQFKVEYNRLGYTGLSLSKQIPVRPFRHNEYERFIQAAYPYYSACFSMMFGFFVFGLAFLYHK</sequence>
<dbReference type="GO" id="GO:0008250">
    <property type="term" value="C:oligosaccharyltransferase complex"/>
    <property type="evidence" value="ECO:0007669"/>
    <property type="project" value="TreeGrafter"/>
</dbReference>
<dbReference type="OMA" id="WELANEC"/>
<evidence type="ECO:0000256" key="4">
    <source>
        <dbReference type="ARBA" id="ARBA00022692"/>
    </source>
</evidence>
<dbReference type="EMBL" id="CM035409">
    <property type="protein sequence ID" value="KAH7439677.1"/>
    <property type="molecule type" value="Genomic_DNA"/>
</dbReference>
<proteinExistence type="inferred from homology"/>
<dbReference type="Pfam" id="PF23358">
    <property type="entry name" value="OST48_MD"/>
    <property type="match status" value="1"/>
</dbReference>
<dbReference type="GO" id="GO:0018279">
    <property type="term" value="P:protein N-linked glycosylation via asparagine"/>
    <property type="evidence" value="ECO:0007669"/>
    <property type="project" value="UniProtKB-UniRule"/>
</dbReference>
<protein>
    <recommendedName>
        <fullName evidence="8">Dolichyl-diphosphooligosaccharide--protein glycosyltransferase 48 kDa subunit</fullName>
        <shortName evidence="8">Oligosaccharyl transferase 48 kDa subunit</shortName>
    </recommendedName>
</protein>
<comment type="similarity">
    <text evidence="3 8">Belongs to the DDOST 48 kDa subunit family.</text>
</comment>
<evidence type="ECO:0000256" key="5">
    <source>
        <dbReference type="ARBA" id="ARBA00022824"/>
    </source>
</evidence>
<feature type="domain" description="OST48 middle" evidence="10">
    <location>
        <begin position="305"/>
        <end position="443"/>
    </location>
</feature>
<dbReference type="InterPro" id="IPR055457">
    <property type="entry name" value="OST48_N"/>
</dbReference>
<dbReference type="Pfam" id="PF03345">
    <property type="entry name" value="OST48_N"/>
    <property type="match status" value="1"/>
</dbReference>
<comment type="function">
    <text evidence="8">Subunit of the oligosaccharyl transferase (OST) complex that catalyzes the initial transfer of a defined glycan (Glc(3)Man(9)GlcNAc(2) in eukaryotes) from the lipid carrier dolichol-pyrophosphate to an asparagine residue within an Asn-X-Ser/Thr consensus motif in nascent polypeptide chains, the first step in protein N-glycosylation. N-glycosylation occurs cotranslationally and the complex associates with the Sec61 complex at the channel-forming translocon complex that mediates protein translocation across the endoplasmic reticulum (ER).</text>
</comment>
<comment type="subcellular location">
    <subcellularLocation>
        <location evidence="8">Endoplasmic reticulum membrane</location>
        <topology evidence="8">Single-pass type I membrane protein</topology>
    </subcellularLocation>
    <subcellularLocation>
        <location evidence="1">Membrane</location>
        <topology evidence="1">Single-pass type I membrane protein</topology>
    </subcellularLocation>
</comment>
<organism evidence="11 12">
    <name type="scientific">Ceratopteris richardii</name>
    <name type="common">Triangle waterfern</name>
    <dbReference type="NCBI Taxonomy" id="49495"/>
    <lineage>
        <taxon>Eukaryota</taxon>
        <taxon>Viridiplantae</taxon>
        <taxon>Streptophyta</taxon>
        <taxon>Embryophyta</taxon>
        <taxon>Tracheophyta</taxon>
        <taxon>Polypodiopsida</taxon>
        <taxon>Polypodiidae</taxon>
        <taxon>Polypodiales</taxon>
        <taxon>Pteridineae</taxon>
        <taxon>Pteridaceae</taxon>
        <taxon>Parkerioideae</taxon>
        <taxon>Ceratopteris</taxon>
    </lineage>
</organism>
<name>A0A8T2UU41_CERRI</name>
<dbReference type="EMBL" id="CM035409">
    <property type="protein sequence ID" value="KAH7439678.1"/>
    <property type="molecule type" value="Genomic_DNA"/>
</dbReference>
<dbReference type="InterPro" id="IPR005013">
    <property type="entry name" value="DDOST_48_kDa_subunit"/>
</dbReference>
<keyword evidence="6 8" id="KW-1133">Transmembrane helix</keyword>
<comment type="subunit">
    <text evidence="8">Component of the oligosaccharyltransferase (OST) complex.</text>
</comment>
<evidence type="ECO:0000259" key="10">
    <source>
        <dbReference type="Pfam" id="PF23358"/>
    </source>
</evidence>
<keyword evidence="8" id="KW-0732">Signal</keyword>
<dbReference type="PANTHER" id="PTHR10830">
    <property type="entry name" value="DOLICHYL-DIPHOSPHOOLIGOSACCHARIDE--PROTEIN GLYCOSYLTRANSFERASE 48 KDA SUBUNIT"/>
    <property type="match status" value="1"/>
</dbReference>
<evidence type="ECO:0000256" key="3">
    <source>
        <dbReference type="ARBA" id="ARBA00008743"/>
    </source>
</evidence>
<evidence type="ECO:0000313" key="11">
    <source>
        <dbReference type="EMBL" id="KAH7439677.1"/>
    </source>
</evidence>
<keyword evidence="12" id="KW-1185">Reference proteome</keyword>
<evidence type="ECO:0000256" key="7">
    <source>
        <dbReference type="ARBA" id="ARBA00023136"/>
    </source>
</evidence>
<evidence type="ECO:0000256" key="6">
    <source>
        <dbReference type="ARBA" id="ARBA00022989"/>
    </source>
</evidence>
<feature type="domain" description="OST48 N-terminal" evidence="9">
    <location>
        <begin position="39"/>
        <end position="291"/>
    </location>
</feature>
<dbReference type="OrthoDB" id="29105at2759"/>
<dbReference type="AlphaFoldDB" id="A0A8T2UU41"/>